<sequence length="72" mass="8233">MTPTEVGVAALAAVLWIIAIVVIIKAKRYIEKQRRIEEQFQRLLRRLSIDSGLEEDIENEELTLDDILAGRV</sequence>
<keyword evidence="1" id="KW-0812">Transmembrane</keyword>
<gene>
    <name evidence="2" type="primary">vpu</name>
</gene>
<evidence type="ECO:0000256" key="1">
    <source>
        <dbReference type="SAM" id="Phobius"/>
    </source>
</evidence>
<name>J7IIW3_SIV</name>
<reference evidence="2" key="1">
    <citation type="journal article" date="2012" name="J. Virol.">
        <title>Eastern chimpanzees, but not bonobos, represent a simian immunodeficiency virus reservoir.</title>
        <authorList>
            <person name="Li Y."/>
            <person name="Ndjango J.B."/>
            <person name="Learn G.H."/>
            <person name="Ramirez M.A."/>
            <person name="Keele B.F."/>
            <person name="Bibollet-Ruche F."/>
            <person name="Liu W."/>
            <person name="Easlick J.L."/>
            <person name="Decker J.M."/>
            <person name="Rudicell R.S."/>
            <person name="Inogwabini B.I."/>
            <person name="Ahuka-Mundeke S."/>
            <person name="Leendertz F.H."/>
            <person name="Reynolds V."/>
            <person name="Muller M.N."/>
            <person name="Chancellor R.L."/>
            <person name="Rundus A.S."/>
            <person name="Simmons N."/>
            <person name="Worobey M."/>
            <person name="Shaw G.M."/>
            <person name="Peeters M."/>
            <person name="Sharp P.M."/>
            <person name="Hahn B.H."/>
        </authorList>
    </citation>
    <scope>NUCLEOTIDE SEQUENCE</scope>
    <source>
        <strain evidence="2">OP3378</strain>
    </source>
</reference>
<organismHost>
    <name type="scientific">Pan troglodytes</name>
    <name type="common">Chimpanzee</name>
    <dbReference type="NCBI Taxonomy" id="9598"/>
</organismHost>
<proteinExistence type="predicted"/>
<evidence type="ECO:0000313" key="2">
    <source>
        <dbReference type="EMBL" id="AFQ41106.1"/>
    </source>
</evidence>
<keyword evidence="1" id="KW-1133">Transmembrane helix</keyword>
<protein>
    <submittedName>
        <fullName evidence="2">Vpu protein</fullName>
    </submittedName>
</protein>
<feature type="transmembrane region" description="Helical" evidence="1">
    <location>
        <begin position="6"/>
        <end position="26"/>
    </location>
</feature>
<accession>J7IIW3</accession>
<keyword evidence="1" id="KW-0472">Membrane</keyword>
<organism evidence="2">
    <name type="scientific">Simian immunodeficiency virus</name>
    <name type="common">SIV</name>
    <dbReference type="NCBI Taxonomy" id="11723"/>
    <lineage>
        <taxon>Viruses</taxon>
        <taxon>Riboviria</taxon>
        <taxon>Pararnavirae</taxon>
        <taxon>Artverviricota</taxon>
        <taxon>Revtraviricetes</taxon>
        <taxon>Ortervirales</taxon>
        <taxon>Retroviridae</taxon>
        <taxon>Orthoretrovirinae</taxon>
        <taxon>Lentivirus</taxon>
        <taxon>Lentivirus simimdef</taxon>
    </lineage>
</organism>
<organismHost>
    <name type="scientific">Cercopithecidae</name>
    <name type="common">Old World monkeys</name>
    <dbReference type="NCBI Taxonomy" id="9527"/>
</organismHost>
<dbReference type="EMBL" id="JX178446">
    <property type="protein sequence ID" value="AFQ41106.1"/>
    <property type="molecule type" value="Genomic_RNA"/>
</dbReference>